<reference evidence="1" key="1">
    <citation type="journal article" date="2021" name="Proc. Natl. Acad. Sci. U.S.A.">
        <title>A Catalog of Tens of Thousands of Viruses from Human Metagenomes Reveals Hidden Associations with Chronic Diseases.</title>
        <authorList>
            <person name="Tisza M.J."/>
            <person name="Buck C.B."/>
        </authorList>
    </citation>
    <scope>NUCLEOTIDE SEQUENCE</scope>
    <source>
        <strain evidence="1">CtjBn3</strain>
    </source>
</reference>
<dbReference type="EMBL" id="BK015456">
    <property type="protein sequence ID" value="DAE07787.1"/>
    <property type="molecule type" value="Genomic_DNA"/>
</dbReference>
<accession>A0A8S5PMS3</accession>
<protein>
    <submittedName>
        <fullName evidence="1">Uncharacterized protein</fullName>
    </submittedName>
</protein>
<name>A0A8S5PMS3_9CAUD</name>
<evidence type="ECO:0000313" key="1">
    <source>
        <dbReference type="EMBL" id="DAE07787.1"/>
    </source>
</evidence>
<proteinExistence type="predicted"/>
<sequence>MNDTDRTGYIAAITKLLEKADLRKLRLIWVYVERMTRTN</sequence>
<organism evidence="1">
    <name type="scientific">Siphoviridae sp. ctjBn3</name>
    <dbReference type="NCBI Taxonomy" id="2825630"/>
    <lineage>
        <taxon>Viruses</taxon>
        <taxon>Duplodnaviria</taxon>
        <taxon>Heunggongvirae</taxon>
        <taxon>Uroviricota</taxon>
        <taxon>Caudoviricetes</taxon>
    </lineage>
</organism>